<protein>
    <submittedName>
        <fullName evidence="1">Uncharacterized protein</fullName>
    </submittedName>
</protein>
<accession>A0A836H3D9</accession>
<dbReference type="GeneID" id="92358602"/>
<dbReference type="EMBL" id="JAFHLR010000033">
    <property type="protein sequence ID" value="KAG5469243.1"/>
    <property type="molecule type" value="Genomic_DNA"/>
</dbReference>
<dbReference type="Proteomes" id="UP000674143">
    <property type="component" value="Unassembled WGS sequence"/>
</dbReference>
<dbReference type="KEGG" id="loi:92358602"/>
<evidence type="ECO:0000313" key="1">
    <source>
        <dbReference type="EMBL" id="KAG5469243.1"/>
    </source>
</evidence>
<evidence type="ECO:0000313" key="2">
    <source>
        <dbReference type="Proteomes" id="UP000674143"/>
    </source>
</evidence>
<keyword evidence="2" id="KW-1185">Reference proteome</keyword>
<dbReference type="SMR" id="A0A836H3D9"/>
<reference evidence="2" key="1">
    <citation type="journal article" date="2021" name="Microbiol. Resour. Announc.">
        <title>LGAAP: Leishmaniinae Genome Assembly and Annotation Pipeline.</title>
        <authorList>
            <person name="Almutairi H."/>
            <person name="Urbaniak M.D."/>
            <person name="Bates M.D."/>
            <person name="Jariyapan N."/>
            <person name="Kwakye-Nuako G."/>
            <person name="Thomaz-Soccol V."/>
            <person name="Al-Salem W.S."/>
            <person name="Dillon R.J."/>
            <person name="Bates P.A."/>
            <person name="Gatherer D."/>
        </authorList>
    </citation>
    <scope>NUCLEOTIDE SEQUENCE [LARGE SCALE GENOMIC DNA]</scope>
</reference>
<sequence>MAKTSLKAPHKKPSKKAKAVLGHVGCVPFTFTDAEDARIYDEVEHLLEKLQEEPSAEALVAVQYKLMELAGYPTVVAVIAGRFPLLFSALVHFEQDLGVARAEPLRVSGVKWDVWCRNTWLTNACAVEDIGDQALITLATLPQLLRSIEKNDEGTENEVWSALHVLSWALRCSAIGRSVAALLESCEELWLLVESEVAQTGQHVGVKLVVLDILSALALHIDSSPTLSKRLLTLVAKLTQLPLPVHFHTAVKLYYGCAAAEQADEGGAMEKAHEQLLDAWARMTQQSSAIPLALQLSEWIVGAEAKQTIETATQLHRLLRSSGGGGGGAAVDAKTVTAFHKKACELPTVARAFCVHALPGNPLLWLHRGLVNSPTAQLVIAVTDVLTDVVLDAALEDKSAWLSNSGKSAYAQLCLQQLWASGMSVSLSSLLSTHDLSIKAAVVHLLQRLATLTPRDCSARRVLLGSPSISLVVGVLAVIAESDSVKVELKKKPVRALAEHAFDLVCALDHAELNSVFSESIVTSVSTIVSEGKDIPALLQKGLQVLAHLAAAFPMAASMALDFDFLAEQCTIAGSPSVGVGALIVGSLRVMSAIVAMQSDVVTFEWIEILLGVLKRLERWRDEVPGLDATLWQCVRHTVEASEDCGEYLFTEEALEVFHKELKRVKCEAAHHKDIVPSLFAIAVRLQLSEHALVNTATQEVIACVPAAQWTWDMCDSALRFLTESCRSLNCNKADEAPAQRIVTAAVAVLYGAEQSYVHHLASARDDFVRSLSENGLAADAVTALFDLADAAAAALSAADAAAVPCEAAKLRGAALPLLQRLLATCPTVRLPASAKRAQRLCSALAGSTSSACTPQLLEAALLLVEGTCAGGTPAGPTADAGEMLQVWSSLTSIAQQAAGKGGEEAWSAVLGRTYAAAHNLFLASSVIPIVGECDPRVDFVGQCGLSHLSKAECAVFLQTVLHCDDVRASLRRAYGELYEAALERMADNTSRASGMVPISLQRYLGEVKQS</sequence>
<name>A0A836H3D9_9TRYP</name>
<comment type="caution">
    <text evidence="1">The sequence shown here is derived from an EMBL/GenBank/DDBJ whole genome shotgun (WGS) entry which is preliminary data.</text>
</comment>
<proteinExistence type="predicted"/>
<dbReference type="AlphaFoldDB" id="A0A836H3D9"/>
<reference evidence="2" key="2">
    <citation type="journal article" date="2021" name="Sci. Data">
        <title>Chromosome-scale genome sequencing, assembly and annotation of six genomes from subfamily Leishmaniinae.</title>
        <authorList>
            <person name="Almutairi H."/>
            <person name="Urbaniak M.D."/>
            <person name="Bates M.D."/>
            <person name="Jariyapan N."/>
            <person name="Kwakye-Nuako G."/>
            <person name="Thomaz Soccol V."/>
            <person name="Al-Salem W.S."/>
            <person name="Dillon R.J."/>
            <person name="Bates P.A."/>
            <person name="Gatherer D."/>
        </authorList>
    </citation>
    <scope>NUCLEOTIDE SEQUENCE [LARGE SCALE GENOMIC DNA]</scope>
</reference>
<gene>
    <name evidence="1" type="ORF">LSCM4_02641</name>
</gene>
<organism evidence="1 2">
    <name type="scientific">Leishmania orientalis</name>
    <dbReference type="NCBI Taxonomy" id="2249476"/>
    <lineage>
        <taxon>Eukaryota</taxon>
        <taxon>Discoba</taxon>
        <taxon>Euglenozoa</taxon>
        <taxon>Kinetoplastea</taxon>
        <taxon>Metakinetoplastina</taxon>
        <taxon>Trypanosomatida</taxon>
        <taxon>Trypanosomatidae</taxon>
        <taxon>Leishmaniinae</taxon>
        <taxon>Leishmania</taxon>
    </lineage>
</organism>
<dbReference type="RefSeq" id="XP_067060220.1">
    <property type="nucleotide sequence ID" value="XM_067204668.1"/>
</dbReference>